<gene>
    <name evidence="1" type="ORF">MANES_05G031600v8</name>
</gene>
<keyword evidence="2" id="KW-1185">Reference proteome</keyword>
<evidence type="ECO:0000313" key="2">
    <source>
        <dbReference type="Proteomes" id="UP000091857"/>
    </source>
</evidence>
<dbReference type="EMBL" id="CM004391">
    <property type="protein sequence ID" value="KAG8653529.1"/>
    <property type="molecule type" value="Genomic_DNA"/>
</dbReference>
<accession>A0ACB7HNG9</accession>
<organism evidence="1 2">
    <name type="scientific">Manihot esculenta</name>
    <name type="common">Cassava</name>
    <name type="synonym">Jatropha manihot</name>
    <dbReference type="NCBI Taxonomy" id="3983"/>
    <lineage>
        <taxon>Eukaryota</taxon>
        <taxon>Viridiplantae</taxon>
        <taxon>Streptophyta</taxon>
        <taxon>Embryophyta</taxon>
        <taxon>Tracheophyta</taxon>
        <taxon>Spermatophyta</taxon>
        <taxon>Magnoliopsida</taxon>
        <taxon>eudicotyledons</taxon>
        <taxon>Gunneridae</taxon>
        <taxon>Pentapetalae</taxon>
        <taxon>rosids</taxon>
        <taxon>fabids</taxon>
        <taxon>Malpighiales</taxon>
        <taxon>Euphorbiaceae</taxon>
        <taxon>Crotonoideae</taxon>
        <taxon>Manihoteae</taxon>
        <taxon>Manihot</taxon>
    </lineage>
</organism>
<reference evidence="2" key="1">
    <citation type="journal article" date="2016" name="Nat. Biotechnol.">
        <title>Sequencing wild and cultivated cassava and related species reveals extensive interspecific hybridization and genetic diversity.</title>
        <authorList>
            <person name="Bredeson J.V."/>
            <person name="Lyons J.B."/>
            <person name="Prochnik S.E."/>
            <person name="Wu G.A."/>
            <person name="Ha C.M."/>
            <person name="Edsinger-Gonzales E."/>
            <person name="Grimwood J."/>
            <person name="Schmutz J."/>
            <person name="Rabbi I.Y."/>
            <person name="Egesi C."/>
            <person name="Nauluvula P."/>
            <person name="Lebot V."/>
            <person name="Ndunguru J."/>
            <person name="Mkamilo G."/>
            <person name="Bart R.S."/>
            <person name="Setter T.L."/>
            <person name="Gleadow R.M."/>
            <person name="Kulakow P."/>
            <person name="Ferguson M.E."/>
            <person name="Rounsley S."/>
            <person name="Rokhsar D.S."/>
        </authorList>
    </citation>
    <scope>NUCLEOTIDE SEQUENCE [LARGE SCALE GENOMIC DNA]</scope>
    <source>
        <strain evidence="2">cv. AM560-2</strain>
    </source>
</reference>
<dbReference type="Proteomes" id="UP000091857">
    <property type="component" value="Chromosome 5"/>
</dbReference>
<protein>
    <submittedName>
        <fullName evidence="1">Uncharacterized protein</fullName>
    </submittedName>
</protein>
<comment type="caution">
    <text evidence="1">The sequence shown here is derived from an EMBL/GenBank/DDBJ whole genome shotgun (WGS) entry which is preliminary data.</text>
</comment>
<proteinExistence type="predicted"/>
<name>A0ACB7HNG9_MANES</name>
<sequence length="747" mass="83659">MDSESASNTESNHMVRTGIKTTLWVVLGGYAVFWVMMPTNTYQQTWRSYLRVHIDSTYFGTQANMFPCISSLAFVSMTGFILRLWGLSAYACKLVSGPNLLVHFATILFIALLGCVYLHVVKRSNHSNFERYNGRKQLLATWKKPMLVKGPLGIVSGIELAFLIMFVALLVWSLSTYLHDSFSTITPQSAAGSGETVWEAKMENAALRLGLVGNICLTLLFFPVTRGSSILPLFGLTSEGSIKYHIWLGHTVMAFFTAHGVCYIIYWAATDQISEMLKWAKVGISNVAGEIALLAGLGLWATTFTRIRRKMFELFFYTHHLYILFMIFYVLHVPISFACITIPGFYLFLVDRFLRFLQSRQRVRAVSSRILPCETLEINFSKNPGLSFNPTSILFINVPSISKLQWHPFTITSNSNLEPEMLSVMIKSEGSWSRKLHQMLSSPSSIDRLEVSVEGPYGPASTHFLRHDTLVMVSGGSGITPFISIIRELIFASTTYKSKIPQVLLICSFKNSSDLTMLDLLLPISGTPSEISSLQLKIEAYVTREKEPSTSNGKLLRTLWFKPHPTDKPVSAILGPKSWLWLGAIISSSFIIFLIIIGLITRYYIYPIDHNTSSIFSYSFRSFLNMLVICICIAITASAAFLWNKKINGKQPNQIQNIEGSTPNTSPGSWVYDGGRELESLPHQSLVQATNVHYGERPDLKRTLLDCKGSSVGVLVCGPKQMRHEIAMICSSGLADNLHFESISFSW</sequence>
<evidence type="ECO:0000313" key="1">
    <source>
        <dbReference type="EMBL" id="KAG8653529.1"/>
    </source>
</evidence>